<feature type="compositionally biased region" description="Low complexity" evidence="1">
    <location>
        <begin position="112"/>
        <end position="127"/>
    </location>
</feature>
<gene>
    <name evidence="2" type="ORF">CDD81_7286</name>
</gene>
<feature type="compositionally biased region" description="Basic and acidic residues" evidence="1">
    <location>
        <begin position="138"/>
        <end position="149"/>
    </location>
</feature>
<feature type="compositionally biased region" description="Acidic residues" evidence="1">
    <location>
        <begin position="12"/>
        <end position="22"/>
    </location>
</feature>
<dbReference type="EMBL" id="NJET01000076">
    <property type="protein sequence ID" value="PHH62298.1"/>
    <property type="molecule type" value="Genomic_DNA"/>
</dbReference>
<reference evidence="2 3" key="1">
    <citation type="submission" date="2017-06" db="EMBL/GenBank/DDBJ databases">
        <title>Ant-infecting Ophiocordyceps genomes reveal a high diversity of potential behavioral manipulation genes and a possible major role for enterotoxins.</title>
        <authorList>
            <person name="De Bekker C."/>
            <person name="Evans H.C."/>
            <person name="Brachmann A."/>
            <person name="Hughes D.P."/>
        </authorList>
    </citation>
    <scope>NUCLEOTIDE SEQUENCE [LARGE SCALE GENOMIC DNA]</scope>
    <source>
        <strain evidence="2 3">Map64</strain>
    </source>
</reference>
<feature type="compositionally biased region" description="Basic and acidic residues" evidence="1">
    <location>
        <begin position="218"/>
        <end position="233"/>
    </location>
</feature>
<dbReference type="OrthoDB" id="2402960at2759"/>
<accession>A0A2C5XGZ9</accession>
<organism evidence="2 3">
    <name type="scientific">Ophiocordyceps australis</name>
    <dbReference type="NCBI Taxonomy" id="1399860"/>
    <lineage>
        <taxon>Eukaryota</taxon>
        <taxon>Fungi</taxon>
        <taxon>Dikarya</taxon>
        <taxon>Ascomycota</taxon>
        <taxon>Pezizomycotina</taxon>
        <taxon>Sordariomycetes</taxon>
        <taxon>Hypocreomycetidae</taxon>
        <taxon>Hypocreales</taxon>
        <taxon>Ophiocordycipitaceae</taxon>
        <taxon>Ophiocordyceps</taxon>
    </lineage>
</organism>
<keyword evidence="3" id="KW-1185">Reference proteome</keyword>
<comment type="caution">
    <text evidence="2">The sequence shown here is derived from an EMBL/GenBank/DDBJ whole genome shotgun (WGS) entry which is preliminary data.</text>
</comment>
<proteinExistence type="predicted"/>
<name>A0A2C5XGZ9_9HYPO</name>
<dbReference type="STRING" id="1399860.A0A2C5XGZ9"/>
<evidence type="ECO:0000313" key="2">
    <source>
        <dbReference type="EMBL" id="PHH62298.1"/>
    </source>
</evidence>
<evidence type="ECO:0000313" key="3">
    <source>
        <dbReference type="Proteomes" id="UP000226192"/>
    </source>
</evidence>
<dbReference type="Proteomes" id="UP000226192">
    <property type="component" value="Unassembled WGS sequence"/>
</dbReference>
<feature type="compositionally biased region" description="Polar residues" evidence="1">
    <location>
        <begin position="29"/>
        <end position="39"/>
    </location>
</feature>
<feature type="compositionally biased region" description="Basic and acidic residues" evidence="1">
    <location>
        <begin position="255"/>
        <end position="279"/>
    </location>
</feature>
<sequence>MDDQFGGRTDDDLFNDDFEPVESEPVVISDNQPITSTAQAEAAPPRTTASAASSSLDASYFAKPAPQAPAHAATAPPAQAPVTSQAVPAPAQAPKEPPKSRSHPRPHGGGTQKSQASASTSSANSKARIQSGANPRQKPTEAELAEKMQRMKLLAAEQTRKFQAAADDERFHAAAVERGAHEAARRSAAAVQQRRHLEDERAKNRERKLRAMSAKQGGWDEGKEEVAKEEATRHFRGSNGGIRGAKSGILGSHFAARDSANRPDVDRFLEDHVRPDRGRGRGNANRGRNQADRTQQHYAKPTTPPPPVAEDFPALPAVKVSEKTTTLTPVPPPVISLPTPPAGSKWDDEMEALDALKQSQS</sequence>
<feature type="region of interest" description="Disordered" evidence="1">
    <location>
        <begin position="1"/>
        <end position="149"/>
    </location>
</feature>
<dbReference type="AlphaFoldDB" id="A0A2C5XGZ9"/>
<feature type="compositionally biased region" description="Low complexity" evidence="1">
    <location>
        <begin position="40"/>
        <end position="94"/>
    </location>
</feature>
<feature type="region of interest" description="Disordered" evidence="1">
    <location>
        <begin position="177"/>
        <end position="361"/>
    </location>
</feature>
<evidence type="ECO:0000256" key="1">
    <source>
        <dbReference type="SAM" id="MobiDB-lite"/>
    </source>
</evidence>
<feature type="compositionally biased region" description="Pro residues" evidence="1">
    <location>
        <begin position="329"/>
        <end position="341"/>
    </location>
</feature>
<protein>
    <submittedName>
        <fullName evidence="2">Uncharacterized protein</fullName>
    </submittedName>
</protein>